<keyword evidence="4" id="KW-1185">Reference proteome</keyword>
<evidence type="ECO:0000313" key="3">
    <source>
        <dbReference type="EMBL" id="ORY72388.1"/>
    </source>
</evidence>
<protein>
    <submittedName>
        <fullName evidence="3">Uncharacterized protein</fullName>
    </submittedName>
</protein>
<dbReference type="Proteomes" id="UP000193467">
    <property type="component" value="Unassembled WGS sequence"/>
</dbReference>
<evidence type="ECO:0000256" key="1">
    <source>
        <dbReference type="SAM" id="MobiDB-lite"/>
    </source>
</evidence>
<dbReference type="AlphaFoldDB" id="A0A1Y2ELK3"/>
<keyword evidence="2" id="KW-0732">Signal</keyword>
<name>A0A1Y2ELK3_9BASI</name>
<feature type="region of interest" description="Disordered" evidence="1">
    <location>
        <begin position="161"/>
        <end position="183"/>
    </location>
</feature>
<comment type="caution">
    <text evidence="3">The sequence shown here is derived from an EMBL/GenBank/DDBJ whole genome shotgun (WGS) entry which is preliminary data.</text>
</comment>
<evidence type="ECO:0000256" key="2">
    <source>
        <dbReference type="SAM" id="SignalP"/>
    </source>
</evidence>
<dbReference type="InParanoid" id="A0A1Y2ELK3"/>
<sequence>MVAFTPLALLLSISLAVSAVPLGTARVKPTTTEAWSVVPTTSTASKTSTSTSYSATSTAVKSPNCPASKPYYIESAKSCSCLPDFAYAETCSVDSKGTIVPTTCAYGYTPGWLRLQCIPCVNGGYYVGISPPMILPAAECKGLGYTTTTARKYVTPLVPSDYTPPPTTTPTSTFSVRGRTSAV</sequence>
<organism evidence="3 4">
    <name type="scientific">Leucosporidium creatinivorum</name>
    <dbReference type="NCBI Taxonomy" id="106004"/>
    <lineage>
        <taxon>Eukaryota</taxon>
        <taxon>Fungi</taxon>
        <taxon>Dikarya</taxon>
        <taxon>Basidiomycota</taxon>
        <taxon>Pucciniomycotina</taxon>
        <taxon>Microbotryomycetes</taxon>
        <taxon>Leucosporidiales</taxon>
        <taxon>Leucosporidium</taxon>
    </lineage>
</organism>
<proteinExistence type="predicted"/>
<gene>
    <name evidence="3" type="ORF">BCR35DRAFT_334014</name>
</gene>
<reference evidence="3 4" key="1">
    <citation type="submission" date="2016-07" db="EMBL/GenBank/DDBJ databases">
        <title>Pervasive Adenine N6-methylation of Active Genes in Fungi.</title>
        <authorList>
            <consortium name="DOE Joint Genome Institute"/>
            <person name="Mondo S.J."/>
            <person name="Dannebaum R.O."/>
            <person name="Kuo R.C."/>
            <person name="Labutti K."/>
            <person name="Haridas S."/>
            <person name="Kuo A."/>
            <person name="Salamov A."/>
            <person name="Ahrendt S.R."/>
            <person name="Lipzen A."/>
            <person name="Sullivan W."/>
            <person name="Andreopoulos W.B."/>
            <person name="Clum A."/>
            <person name="Lindquist E."/>
            <person name="Daum C."/>
            <person name="Ramamoorthy G.K."/>
            <person name="Gryganskyi A."/>
            <person name="Culley D."/>
            <person name="Magnuson J.K."/>
            <person name="James T.Y."/>
            <person name="O'Malley M.A."/>
            <person name="Stajich J.E."/>
            <person name="Spatafora J.W."/>
            <person name="Visel A."/>
            <person name="Grigoriev I.V."/>
        </authorList>
    </citation>
    <scope>NUCLEOTIDE SEQUENCE [LARGE SCALE GENOMIC DNA]</scope>
    <source>
        <strain evidence="3 4">62-1032</strain>
    </source>
</reference>
<feature type="signal peptide" evidence="2">
    <location>
        <begin position="1"/>
        <end position="19"/>
    </location>
</feature>
<feature type="chain" id="PRO_5013005623" evidence="2">
    <location>
        <begin position="20"/>
        <end position="183"/>
    </location>
</feature>
<evidence type="ECO:0000313" key="4">
    <source>
        <dbReference type="Proteomes" id="UP000193467"/>
    </source>
</evidence>
<accession>A0A1Y2ELK3</accession>
<dbReference type="EMBL" id="MCGR01000052">
    <property type="protein sequence ID" value="ORY72388.1"/>
    <property type="molecule type" value="Genomic_DNA"/>
</dbReference>